<protein>
    <submittedName>
        <fullName evidence="2">DUF2939 domain-containing protein</fullName>
    </submittedName>
</protein>
<dbReference type="OrthoDB" id="5739641at2"/>
<keyword evidence="1" id="KW-0472">Membrane</keyword>
<keyword evidence="3" id="KW-1185">Reference proteome</keyword>
<dbReference type="EMBL" id="RAXV01000043">
    <property type="protein sequence ID" value="RKG29398.1"/>
    <property type="molecule type" value="Genomic_DNA"/>
</dbReference>
<dbReference type="InterPro" id="IPR021330">
    <property type="entry name" value="DUF2939"/>
</dbReference>
<reference evidence="2 3" key="1">
    <citation type="submission" date="2018-09" db="EMBL/GenBank/DDBJ databases">
        <title>The draft genome of Acinetobacter spp. strains.</title>
        <authorList>
            <person name="Qin J."/>
            <person name="Feng Y."/>
            <person name="Zong Z."/>
        </authorList>
    </citation>
    <scope>NUCLEOTIDE SEQUENCE [LARGE SCALE GENOMIC DNA]</scope>
    <source>
        <strain evidence="2 3">WCHAc060012</strain>
    </source>
</reference>
<dbReference type="AlphaFoldDB" id="A0A3A8E5H7"/>
<dbReference type="Proteomes" id="UP000282388">
    <property type="component" value="Unassembled WGS sequence"/>
</dbReference>
<gene>
    <name evidence="2" type="ORF">D7V32_15225</name>
</gene>
<keyword evidence="1" id="KW-1133">Transmembrane helix</keyword>
<name>A0A3A8E5H7_9GAMM</name>
<proteinExistence type="predicted"/>
<organism evidence="2 3">
    <name type="scientific">Acinetobacter tianfuensis</name>
    <dbReference type="NCBI Taxonomy" id="2419603"/>
    <lineage>
        <taxon>Bacteria</taxon>
        <taxon>Pseudomonadati</taxon>
        <taxon>Pseudomonadota</taxon>
        <taxon>Gammaproteobacteria</taxon>
        <taxon>Moraxellales</taxon>
        <taxon>Moraxellaceae</taxon>
        <taxon>Acinetobacter</taxon>
    </lineage>
</organism>
<dbReference type="Pfam" id="PF11159">
    <property type="entry name" value="DUF2939"/>
    <property type="match status" value="1"/>
</dbReference>
<feature type="transmembrane region" description="Helical" evidence="1">
    <location>
        <begin position="21"/>
        <end position="39"/>
    </location>
</feature>
<accession>A0A3A8E5H7</accession>
<sequence length="215" mass="23892">MKDGSQAKSGGSMKILKWSTAAVLFLAVLCFWASPYWVLKQIHQAFEQNQPEKISAYIDYESLKTSLKPQIMQRLQDGARLHALPAGLKKWAVPLSEGLSNHAADALARPQSLSLLMQGKALKEVLADQYTAQASALERLVLGNERLQQNTVNAAEGEQSIALDHVKTVKPKARARYIRWDRFAVDVPADSGEVHTVLLQRSGWSWKIVALEFAN</sequence>
<evidence type="ECO:0000256" key="1">
    <source>
        <dbReference type="SAM" id="Phobius"/>
    </source>
</evidence>
<evidence type="ECO:0000313" key="2">
    <source>
        <dbReference type="EMBL" id="RKG29398.1"/>
    </source>
</evidence>
<keyword evidence="1" id="KW-0812">Transmembrane</keyword>
<evidence type="ECO:0000313" key="3">
    <source>
        <dbReference type="Proteomes" id="UP000282388"/>
    </source>
</evidence>
<comment type="caution">
    <text evidence="2">The sequence shown here is derived from an EMBL/GenBank/DDBJ whole genome shotgun (WGS) entry which is preliminary data.</text>
</comment>